<evidence type="ECO:0000313" key="4">
    <source>
        <dbReference type="Proteomes" id="UP000229335"/>
    </source>
</evidence>
<evidence type="ECO:0000256" key="2">
    <source>
        <dbReference type="SAM" id="Phobius"/>
    </source>
</evidence>
<gene>
    <name evidence="3" type="ORF">COU00_04005</name>
</gene>
<name>A0A2M6WL27_9BACT</name>
<sequence length="253" mass="28079">MSSEAGIMTIDDLLQNKDLAGKAQQDLAAQKVKSEKLKARNQKSKIKNLKSDIAPLQFRDIPTSLEQPRSDNIPDTRYQMPNTNYQIPDTNEQQEAGQSLREQVLAAKQEEAKKKAAKEKTAEQTGAQAGAEGAGKKFGTSMLLKMSWLNLIDTFGLTLIYINIHVFLRWVLGEKFFCKLGEEWAPSNLKTVAGGAEQAAGKMAGTTEVMLLICLDIFLVILILIIVGFFAVVYQFLYHTWTGWGIRVITPGI</sequence>
<proteinExistence type="predicted"/>
<evidence type="ECO:0000256" key="1">
    <source>
        <dbReference type="SAM" id="MobiDB-lite"/>
    </source>
</evidence>
<organism evidence="3 4">
    <name type="scientific">Candidatus Falkowbacteria bacterium CG10_big_fil_rev_8_21_14_0_10_43_11</name>
    <dbReference type="NCBI Taxonomy" id="1974568"/>
    <lineage>
        <taxon>Bacteria</taxon>
        <taxon>Candidatus Falkowiibacteriota</taxon>
    </lineage>
</organism>
<protein>
    <submittedName>
        <fullName evidence="3">Uncharacterized protein</fullName>
    </submittedName>
</protein>
<feature type="transmembrane region" description="Helical" evidence="2">
    <location>
        <begin position="209"/>
        <end position="237"/>
    </location>
</feature>
<dbReference type="EMBL" id="PFAS01000071">
    <property type="protein sequence ID" value="PIT93511.1"/>
    <property type="molecule type" value="Genomic_DNA"/>
</dbReference>
<keyword evidence="2" id="KW-0472">Membrane</keyword>
<evidence type="ECO:0000313" key="3">
    <source>
        <dbReference type="EMBL" id="PIT93511.1"/>
    </source>
</evidence>
<feature type="transmembrane region" description="Helical" evidence="2">
    <location>
        <begin position="151"/>
        <end position="172"/>
    </location>
</feature>
<feature type="region of interest" description="Disordered" evidence="1">
    <location>
        <begin position="108"/>
        <end position="134"/>
    </location>
</feature>
<keyword evidence="2" id="KW-1133">Transmembrane helix</keyword>
<feature type="compositionally biased region" description="Basic and acidic residues" evidence="1">
    <location>
        <begin position="108"/>
        <end position="122"/>
    </location>
</feature>
<accession>A0A2M6WL27</accession>
<comment type="caution">
    <text evidence="3">The sequence shown here is derived from an EMBL/GenBank/DDBJ whole genome shotgun (WGS) entry which is preliminary data.</text>
</comment>
<keyword evidence="2" id="KW-0812">Transmembrane</keyword>
<dbReference type="Proteomes" id="UP000229335">
    <property type="component" value="Unassembled WGS sequence"/>
</dbReference>
<reference evidence="4" key="1">
    <citation type="submission" date="2017-09" db="EMBL/GenBank/DDBJ databases">
        <title>Depth-based differentiation of microbial function through sediment-hosted aquifers and enrichment of novel symbionts in the deep terrestrial subsurface.</title>
        <authorList>
            <person name="Probst A.J."/>
            <person name="Ladd B."/>
            <person name="Jarett J.K."/>
            <person name="Geller-Mcgrath D.E."/>
            <person name="Sieber C.M.K."/>
            <person name="Emerson J.B."/>
            <person name="Anantharaman K."/>
            <person name="Thomas B.C."/>
            <person name="Malmstrom R."/>
            <person name="Stieglmeier M."/>
            <person name="Klingl A."/>
            <person name="Woyke T."/>
            <person name="Ryan C.M."/>
            <person name="Banfield J.F."/>
        </authorList>
    </citation>
    <scope>NUCLEOTIDE SEQUENCE [LARGE SCALE GENOMIC DNA]</scope>
</reference>
<dbReference type="AlphaFoldDB" id="A0A2M6WL27"/>